<feature type="region of interest" description="Disordered" evidence="1">
    <location>
        <begin position="82"/>
        <end position="118"/>
    </location>
</feature>
<sequence>MKKLLGIALTTLALAACSSPNDRPEPPHDAVAQGEMNQAPMPQQGAQGGNPKVEEALKACQQSVGASQDQVKFDACMKEKGFVKPDQQPAPQAVQAQENPQAKTVSNSKTKKVKSTKK</sequence>
<name>A0AAW6QCX6_9PAST</name>
<keyword evidence="2" id="KW-0732">Signal</keyword>
<feature type="compositionally biased region" description="Low complexity" evidence="1">
    <location>
        <begin position="85"/>
        <end position="108"/>
    </location>
</feature>
<protein>
    <submittedName>
        <fullName evidence="4">Uncharacterized protein</fullName>
    </submittedName>
</protein>
<dbReference type="AlphaFoldDB" id="A0AAW6QCX6"/>
<feature type="compositionally biased region" description="Basic residues" evidence="1">
    <location>
        <begin position="109"/>
        <end position="118"/>
    </location>
</feature>
<dbReference type="PROSITE" id="PS51257">
    <property type="entry name" value="PROKAR_LIPOPROTEIN"/>
    <property type="match status" value="1"/>
</dbReference>
<accession>A0AAW6QCX6</accession>
<comment type="caution">
    <text evidence="4">The sequence shown here is derived from an EMBL/GenBank/DDBJ whole genome shotgun (WGS) entry which is preliminary data.</text>
</comment>
<dbReference type="RefSeq" id="WP_317477158.1">
    <property type="nucleotide sequence ID" value="NZ_JARQTQ010000005.1"/>
</dbReference>
<dbReference type="Proteomes" id="UP001216057">
    <property type="component" value="Unassembled WGS sequence"/>
</dbReference>
<feature type="region of interest" description="Disordered" evidence="1">
    <location>
        <begin position="17"/>
        <end position="53"/>
    </location>
</feature>
<evidence type="ECO:0000313" key="3">
    <source>
        <dbReference type="EMBL" id="MDG2946288.1"/>
    </source>
</evidence>
<feature type="signal peptide" evidence="2">
    <location>
        <begin position="1"/>
        <end position="15"/>
    </location>
</feature>
<reference evidence="4 6" key="1">
    <citation type="submission" date="2023-03" db="EMBL/GenBank/DDBJ databases">
        <title>Classification of Bisgaard taxon 6 and taxon 10 as Exercitatus varius gen. nov., spec. nov.</title>
        <authorList>
            <person name="Christensen H."/>
        </authorList>
    </citation>
    <scope>NUCLEOTIDE SEQUENCE</scope>
    <source>
        <strain evidence="3 6">23350_01</strain>
        <strain evidence="4">86116</strain>
    </source>
</reference>
<evidence type="ECO:0000313" key="6">
    <source>
        <dbReference type="Proteomes" id="UP001216057"/>
    </source>
</evidence>
<proteinExistence type="predicted"/>
<evidence type="ECO:0000256" key="2">
    <source>
        <dbReference type="SAM" id="SignalP"/>
    </source>
</evidence>
<feature type="compositionally biased region" description="Low complexity" evidence="1">
    <location>
        <begin position="36"/>
        <end position="51"/>
    </location>
</feature>
<evidence type="ECO:0000256" key="1">
    <source>
        <dbReference type="SAM" id="MobiDB-lite"/>
    </source>
</evidence>
<dbReference type="Proteomes" id="UP001214976">
    <property type="component" value="Unassembled WGS sequence"/>
</dbReference>
<gene>
    <name evidence="4" type="ORF">P7M15_05995</name>
    <name evidence="3" type="ORF">P7M32_07575</name>
</gene>
<feature type="chain" id="PRO_5043633428" evidence="2">
    <location>
        <begin position="16"/>
        <end position="118"/>
    </location>
</feature>
<organism evidence="4 5">
    <name type="scientific">Exercitatus varius</name>
    <dbReference type="NCBI Taxonomy" id="67857"/>
    <lineage>
        <taxon>Bacteria</taxon>
        <taxon>Pseudomonadati</taxon>
        <taxon>Pseudomonadota</taxon>
        <taxon>Gammaproteobacteria</taxon>
        <taxon>Pasteurellales</taxon>
        <taxon>Pasteurellaceae</taxon>
        <taxon>Exercitatus</taxon>
    </lineage>
</organism>
<keyword evidence="6" id="KW-1185">Reference proteome</keyword>
<dbReference type="EMBL" id="JARQTX010000007">
    <property type="protein sequence ID" value="MDG2946288.1"/>
    <property type="molecule type" value="Genomic_DNA"/>
</dbReference>
<evidence type="ECO:0000313" key="4">
    <source>
        <dbReference type="EMBL" id="MDG2950074.1"/>
    </source>
</evidence>
<evidence type="ECO:0000313" key="5">
    <source>
        <dbReference type="Proteomes" id="UP001214976"/>
    </source>
</evidence>
<dbReference type="EMBL" id="JARQTW010000009">
    <property type="protein sequence ID" value="MDG2950074.1"/>
    <property type="molecule type" value="Genomic_DNA"/>
</dbReference>